<dbReference type="KEGG" id="apai:APAC_1918"/>
<reference evidence="1 2" key="3">
    <citation type="submission" date="2019-09" db="EMBL/GenBank/DDBJ databases">
        <title>Taxonomic note: a critical rebuttal of the proposed division of the genus Arcobacter into six genera, emended descriptions of Arcobacter anaerophilus and the genus Arcobacter, and an assessment of genus-level boundaries for Epsilonproteobacteria using in silico genomic comparator tools.</title>
        <authorList>
            <person name="On S.L.W."/>
            <person name="Miller W.G."/>
            <person name="Biggs P."/>
            <person name="Cornelius A."/>
            <person name="Vandamme P."/>
        </authorList>
    </citation>
    <scope>NUCLEOTIDE SEQUENCE [LARGE SCALE GENOMIC DNA]</scope>
    <source>
        <strain evidence="1 2">LMG 26638</strain>
    </source>
</reference>
<sequence length="133" mass="15234">MLMVGVVDNKIYFVGGTSTGFISYEKSLQVYDINTKQVERIVGENDIVEFFNSGDSWAIKVLSKNDKTRYISLNDLSEYNGLSKEFKPFKIKTYHTLARGGLDISYKNNTTMSDLWNYLSMYALYGKLPIIIK</sequence>
<dbReference type="SUPFAM" id="SSF117281">
    <property type="entry name" value="Kelch motif"/>
    <property type="match status" value="1"/>
</dbReference>
<organism evidence="1 2">
    <name type="scientific">Malaciobacter pacificus</name>
    <dbReference type="NCBI Taxonomy" id="1080223"/>
    <lineage>
        <taxon>Bacteria</taxon>
        <taxon>Pseudomonadati</taxon>
        <taxon>Campylobacterota</taxon>
        <taxon>Epsilonproteobacteria</taxon>
        <taxon>Campylobacterales</taxon>
        <taxon>Arcobacteraceae</taxon>
        <taxon>Malaciobacter</taxon>
    </lineage>
</organism>
<accession>A0A5C2HDZ0</accession>
<name>A0A5C2HDZ0_9BACT</name>
<protein>
    <submittedName>
        <fullName evidence="1">Uncharacterized protein</fullName>
    </submittedName>
</protein>
<dbReference type="InterPro" id="IPR015915">
    <property type="entry name" value="Kelch-typ_b-propeller"/>
</dbReference>
<dbReference type="EMBL" id="CP035928">
    <property type="protein sequence ID" value="QEP34994.1"/>
    <property type="molecule type" value="Genomic_DNA"/>
</dbReference>
<evidence type="ECO:0000313" key="1">
    <source>
        <dbReference type="EMBL" id="QEP34994.1"/>
    </source>
</evidence>
<dbReference type="AlphaFoldDB" id="A0A5C2HDZ0"/>
<reference evidence="1 2" key="1">
    <citation type="submission" date="2019-09" db="EMBL/GenBank/DDBJ databases">
        <title>Complete genome sequencing of four Arcobacter species reveals a diverse suite of mobile elements.</title>
        <authorList>
            <person name="Miller W.G."/>
            <person name="Yee E."/>
            <person name="Bono J.L."/>
        </authorList>
    </citation>
    <scope>NUCLEOTIDE SEQUENCE [LARGE SCALE GENOMIC DNA]</scope>
    <source>
        <strain evidence="1 2">LMG 26638</strain>
    </source>
</reference>
<evidence type="ECO:0000313" key="2">
    <source>
        <dbReference type="Proteomes" id="UP000322726"/>
    </source>
</evidence>
<gene>
    <name evidence="1" type="ORF">APAC_1918</name>
</gene>
<reference evidence="2" key="2">
    <citation type="submission" date="2019-09" db="EMBL/GenBank/DDBJ databases">
        <title>Complete genome sequencing of four Arcobacter species reveals a diverse suite of mobile elements.</title>
        <authorList>
            <person name="On S.L.W."/>
            <person name="Miller W.G."/>
            <person name="Biggs P."/>
            <person name="Cornelius A."/>
            <person name="Vandamme P."/>
        </authorList>
    </citation>
    <scope>NUCLEOTIDE SEQUENCE [LARGE SCALE GENOMIC DNA]</scope>
    <source>
        <strain evidence="2">LMG 26638</strain>
    </source>
</reference>
<keyword evidence="2" id="KW-1185">Reference proteome</keyword>
<dbReference type="Proteomes" id="UP000322726">
    <property type="component" value="Chromosome"/>
</dbReference>
<proteinExistence type="predicted"/>